<feature type="domain" description="TonB-dependent transporter Oar-like beta-barrel" evidence="8">
    <location>
        <begin position="243"/>
        <end position="331"/>
    </location>
</feature>
<dbReference type="PANTHER" id="PTHR30069:SF46">
    <property type="entry name" value="OAR PROTEIN"/>
    <property type="match status" value="1"/>
</dbReference>
<reference evidence="9" key="2">
    <citation type="submission" date="2023-01" db="EMBL/GenBank/DDBJ databases">
        <title>Draft genome sequence of Algimonas ampicilliniresistens strain NBRC 108219.</title>
        <authorList>
            <person name="Sun Q."/>
            <person name="Mori K."/>
        </authorList>
    </citation>
    <scope>NUCLEOTIDE SEQUENCE</scope>
    <source>
        <strain evidence="9">NBRC 108219</strain>
    </source>
</reference>
<keyword evidence="2" id="KW-0813">Transport</keyword>
<proteinExistence type="predicted"/>
<dbReference type="InterPro" id="IPR057601">
    <property type="entry name" value="Oar-like_b-barrel"/>
</dbReference>
<gene>
    <name evidence="9" type="ORF">GCM10007853_21530</name>
</gene>
<evidence type="ECO:0000256" key="5">
    <source>
        <dbReference type="ARBA" id="ARBA00023136"/>
    </source>
</evidence>
<evidence type="ECO:0000313" key="10">
    <source>
        <dbReference type="Proteomes" id="UP001161391"/>
    </source>
</evidence>
<evidence type="ECO:0000259" key="8">
    <source>
        <dbReference type="Pfam" id="PF25183"/>
    </source>
</evidence>
<evidence type="ECO:0000256" key="6">
    <source>
        <dbReference type="ARBA" id="ARBA00023237"/>
    </source>
</evidence>
<dbReference type="SUPFAM" id="SSF49452">
    <property type="entry name" value="Starch-binding domain-like"/>
    <property type="match status" value="1"/>
</dbReference>
<comment type="caution">
    <text evidence="9">The sequence shown here is derived from an EMBL/GenBank/DDBJ whole genome shotgun (WGS) entry which is preliminary data.</text>
</comment>
<dbReference type="Gene3D" id="2.170.130.10">
    <property type="entry name" value="TonB-dependent receptor, plug domain"/>
    <property type="match status" value="1"/>
</dbReference>
<dbReference type="InterPro" id="IPR039426">
    <property type="entry name" value="TonB-dep_rcpt-like"/>
</dbReference>
<keyword evidence="5" id="KW-0472">Membrane</keyword>
<organism evidence="9 10">
    <name type="scientific">Algimonas ampicilliniresistens</name>
    <dbReference type="NCBI Taxonomy" id="1298735"/>
    <lineage>
        <taxon>Bacteria</taxon>
        <taxon>Pseudomonadati</taxon>
        <taxon>Pseudomonadota</taxon>
        <taxon>Alphaproteobacteria</taxon>
        <taxon>Maricaulales</taxon>
        <taxon>Robiginitomaculaceae</taxon>
        <taxon>Algimonas</taxon>
    </lineage>
</organism>
<dbReference type="Proteomes" id="UP001161391">
    <property type="component" value="Unassembled WGS sequence"/>
</dbReference>
<dbReference type="Pfam" id="PF13620">
    <property type="entry name" value="CarboxypepD_reg"/>
    <property type="match status" value="1"/>
</dbReference>
<keyword evidence="4" id="KW-0812">Transmembrane</keyword>
<dbReference type="InterPro" id="IPR013784">
    <property type="entry name" value="Carb-bd-like_fold"/>
</dbReference>
<comment type="subcellular location">
    <subcellularLocation>
        <location evidence="1">Cell outer membrane</location>
        <topology evidence="1">Multi-pass membrane protein</topology>
    </subcellularLocation>
</comment>
<dbReference type="EMBL" id="BSNK01000002">
    <property type="protein sequence ID" value="GLQ24279.1"/>
    <property type="molecule type" value="Genomic_DNA"/>
</dbReference>
<keyword evidence="7" id="KW-0732">Signal</keyword>
<reference evidence="9" key="1">
    <citation type="journal article" date="2014" name="Int. J. Syst. Evol. Microbiol.">
        <title>Complete genome of a new Firmicutes species belonging to the dominant human colonic microbiota ('Ruminococcus bicirculans') reveals two chromosomes and a selective capacity to utilize plant glucans.</title>
        <authorList>
            <consortium name="NISC Comparative Sequencing Program"/>
            <person name="Wegmann U."/>
            <person name="Louis P."/>
            <person name="Goesmann A."/>
            <person name="Henrissat B."/>
            <person name="Duncan S.H."/>
            <person name="Flint H.J."/>
        </authorList>
    </citation>
    <scope>NUCLEOTIDE SEQUENCE</scope>
    <source>
        <strain evidence="9">NBRC 108219</strain>
    </source>
</reference>
<feature type="chain" id="PRO_5046422616" description="TonB-dependent transporter Oar-like beta-barrel domain-containing protein" evidence="7">
    <location>
        <begin position="38"/>
        <end position="1000"/>
    </location>
</feature>
<evidence type="ECO:0000256" key="1">
    <source>
        <dbReference type="ARBA" id="ARBA00004571"/>
    </source>
</evidence>
<feature type="domain" description="TonB-dependent transporter Oar-like beta-barrel" evidence="8">
    <location>
        <begin position="617"/>
        <end position="993"/>
    </location>
</feature>
<dbReference type="SUPFAM" id="SSF56935">
    <property type="entry name" value="Porins"/>
    <property type="match status" value="1"/>
</dbReference>
<dbReference type="PANTHER" id="PTHR30069">
    <property type="entry name" value="TONB-DEPENDENT OUTER MEMBRANE RECEPTOR"/>
    <property type="match status" value="1"/>
</dbReference>
<name>A0ABQ5VBA8_9PROT</name>
<evidence type="ECO:0000256" key="7">
    <source>
        <dbReference type="SAM" id="SignalP"/>
    </source>
</evidence>
<evidence type="ECO:0000256" key="3">
    <source>
        <dbReference type="ARBA" id="ARBA00022452"/>
    </source>
</evidence>
<evidence type="ECO:0000256" key="2">
    <source>
        <dbReference type="ARBA" id="ARBA00022448"/>
    </source>
</evidence>
<evidence type="ECO:0000313" key="9">
    <source>
        <dbReference type="EMBL" id="GLQ24279.1"/>
    </source>
</evidence>
<dbReference type="Gene3D" id="2.40.170.20">
    <property type="entry name" value="TonB-dependent receptor, beta-barrel domain"/>
    <property type="match status" value="1"/>
</dbReference>
<keyword evidence="3" id="KW-1134">Transmembrane beta strand</keyword>
<feature type="signal peptide" evidence="7">
    <location>
        <begin position="1"/>
        <end position="37"/>
    </location>
</feature>
<keyword evidence="6" id="KW-0998">Cell outer membrane</keyword>
<dbReference type="RefSeq" id="WP_284390525.1">
    <property type="nucleotide sequence ID" value="NZ_BSNK01000002.1"/>
</dbReference>
<keyword evidence="10" id="KW-1185">Reference proteome</keyword>
<accession>A0ABQ5VBA8</accession>
<dbReference type="Gene3D" id="2.60.40.1120">
    <property type="entry name" value="Carboxypeptidase-like, regulatory domain"/>
    <property type="match status" value="1"/>
</dbReference>
<dbReference type="InterPro" id="IPR037066">
    <property type="entry name" value="Plug_dom_sf"/>
</dbReference>
<dbReference type="Pfam" id="PF25183">
    <property type="entry name" value="OMP_b-brl_4"/>
    <property type="match status" value="2"/>
</dbReference>
<evidence type="ECO:0000256" key="4">
    <source>
        <dbReference type="ARBA" id="ARBA00022692"/>
    </source>
</evidence>
<protein>
    <recommendedName>
        <fullName evidence="8">TonB-dependent transporter Oar-like beta-barrel domain-containing protein</fullName>
    </recommendedName>
</protein>
<dbReference type="InterPro" id="IPR036942">
    <property type="entry name" value="Beta-barrel_TonB_sf"/>
</dbReference>
<sequence length="1000" mass="109568">MAQRSSTSIKSNLKYKGLVTGFVLLATLGGMSSTALAQQAGAVIGTVTEASGVVAPGVTIEARSPVLPGVRTATTDENGRYQLPLLPPGEYELTFTDPDGTVTTRSVMVLLQQRINFDVEFSSGDEIIVLGQKLLVDTGSGSLKNTIGVQAINSVPVGQEYRDLQKLIPGVQYSEETIRGPSAGASGQDNGYQFDGVDVSLPLFGTLSAEPSTHDIEQVSVVRGGAKAIGFNRTAGFLINTSSKRGTNEFKGEVGYQIQSSGMTADRKQGAQVDLDREWITANVGGPILKDKLFFYGSYYRPTVTGENSSNAYGPVGDFKSVRDEFFGKLTAAPTDNLLFDVSYRTSERNGENEGIGEFEAATLGEGSDASQDIIIAEGSWIIDDKSSLSFKFTDFSFETAGGPDTLFDLTIGANDPLPVGNLGAIGRLNVPSFRTGTLTPEDIAFNTFITPIVNQFSYDPTTGGGAVGGATTINSQDFYRTNFEIAYDRTFEIGGLFHDIHIGYQHQEVEEILARTSNGYGAISVLGGDSFASDGVTPVFYQARLSQTSIQGGGGTLAPPSIDSRSILQSIEINDTIEYDKWTFDVGVMISKDILYGQGLREVSGNLSGFELAPGNEYKMYTVDWEDMIQPRLGIRYDWTDRDTVYANFAKYNAPASSLARAASWDRNLNRDIRINYDQNGNFIEIDPVRSSSGKFFQDDLKPRYTNEYLVGWDKQVNEDLTMRLHARHRYSSNFWEDTPNNARLSPFAPSEIQQLGLYIPNLADVRAEIGGSSYVIAQLDTAYTKYWEAGLEAQYSADNWYLQGSYVWSSYRGNFDQDNTSSVNDANRFIGSSSIADGVGRQPWNNKEGKLRGDRPHQLKVYGYYDLPWNGRAGFYTAWQSGQPWEAWSNLAYRPPAGGGVALLPGSPGYYFGGSSTIRYSEPAGSNRSDSHFQFDLSYTQNFEILNGKNIELRADLFNVFNTQTGYNINPFESSSTFGDPRSYFNPRRLQLSATASF</sequence>